<evidence type="ECO:0000256" key="3">
    <source>
        <dbReference type="ARBA" id="ARBA00022525"/>
    </source>
</evidence>
<dbReference type="Proteomes" id="UP001458880">
    <property type="component" value="Unassembled WGS sequence"/>
</dbReference>
<feature type="chain" id="PRO_5043609619" evidence="9">
    <location>
        <begin position="20"/>
        <end position="250"/>
    </location>
</feature>
<dbReference type="GO" id="GO:0016485">
    <property type="term" value="P:protein processing"/>
    <property type="evidence" value="ECO:0007669"/>
    <property type="project" value="UniProtKB-ARBA"/>
</dbReference>
<dbReference type="EMBL" id="JASPKY010000486">
    <property type="protein sequence ID" value="KAK9695308.1"/>
    <property type="molecule type" value="Genomic_DNA"/>
</dbReference>
<feature type="domain" description="Peptidase S1" evidence="10">
    <location>
        <begin position="25"/>
        <end position="249"/>
    </location>
</feature>
<proteinExistence type="inferred from homology"/>
<dbReference type="InterPro" id="IPR001254">
    <property type="entry name" value="Trypsin_dom"/>
</dbReference>
<evidence type="ECO:0000256" key="4">
    <source>
        <dbReference type="ARBA" id="ARBA00022670"/>
    </source>
</evidence>
<dbReference type="PROSITE" id="PS00134">
    <property type="entry name" value="TRYPSIN_HIS"/>
    <property type="match status" value="1"/>
</dbReference>
<keyword evidence="5 8" id="KW-0378">Hydrolase</keyword>
<dbReference type="InterPro" id="IPR050430">
    <property type="entry name" value="Peptidase_S1"/>
</dbReference>
<dbReference type="GO" id="GO:0004252">
    <property type="term" value="F:serine-type endopeptidase activity"/>
    <property type="evidence" value="ECO:0007669"/>
    <property type="project" value="InterPro"/>
</dbReference>
<dbReference type="Gene3D" id="2.40.10.10">
    <property type="entry name" value="Trypsin-like serine proteases"/>
    <property type="match status" value="1"/>
</dbReference>
<evidence type="ECO:0000313" key="11">
    <source>
        <dbReference type="EMBL" id="KAK9695308.1"/>
    </source>
</evidence>
<dbReference type="PANTHER" id="PTHR24276:SF91">
    <property type="entry name" value="AT26814P-RELATED"/>
    <property type="match status" value="1"/>
</dbReference>
<dbReference type="InterPro" id="IPR033116">
    <property type="entry name" value="TRYPSIN_SER"/>
</dbReference>
<keyword evidence="6 8" id="KW-0720">Serine protease</keyword>
<dbReference type="PRINTS" id="PR00722">
    <property type="entry name" value="CHYMOTRYPSIN"/>
</dbReference>
<keyword evidence="12" id="KW-1185">Reference proteome</keyword>
<dbReference type="FunFam" id="2.40.10.10:FF:000047">
    <property type="entry name" value="Trypsin eta"/>
    <property type="match status" value="1"/>
</dbReference>
<keyword evidence="4 8" id="KW-0645">Protease</keyword>
<evidence type="ECO:0000256" key="8">
    <source>
        <dbReference type="RuleBase" id="RU363034"/>
    </source>
</evidence>
<evidence type="ECO:0000256" key="2">
    <source>
        <dbReference type="ARBA" id="ARBA00007664"/>
    </source>
</evidence>
<dbReference type="GO" id="GO:0005576">
    <property type="term" value="C:extracellular region"/>
    <property type="evidence" value="ECO:0007669"/>
    <property type="project" value="UniProtKB-SubCell"/>
</dbReference>
<name>A0AAW1IYX0_POPJA</name>
<dbReference type="InterPro" id="IPR001314">
    <property type="entry name" value="Peptidase_S1A"/>
</dbReference>
<comment type="subcellular location">
    <subcellularLocation>
        <location evidence="1">Secreted</location>
    </subcellularLocation>
</comment>
<dbReference type="PROSITE" id="PS50240">
    <property type="entry name" value="TRYPSIN_DOM"/>
    <property type="match status" value="1"/>
</dbReference>
<evidence type="ECO:0000256" key="5">
    <source>
        <dbReference type="ARBA" id="ARBA00022801"/>
    </source>
</evidence>
<dbReference type="SMART" id="SM00020">
    <property type="entry name" value="Tryp_SPc"/>
    <property type="match status" value="1"/>
</dbReference>
<dbReference type="PROSITE" id="PS00135">
    <property type="entry name" value="TRYPSIN_SER"/>
    <property type="match status" value="1"/>
</dbReference>
<dbReference type="InterPro" id="IPR009003">
    <property type="entry name" value="Peptidase_S1_PA"/>
</dbReference>
<keyword evidence="7" id="KW-1015">Disulfide bond</keyword>
<protein>
    <submittedName>
        <fullName evidence="11">Trypsin</fullName>
    </submittedName>
</protein>
<evidence type="ECO:0000259" key="10">
    <source>
        <dbReference type="PROSITE" id="PS50240"/>
    </source>
</evidence>
<accession>A0AAW1IYX0</accession>
<dbReference type="InterPro" id="IPR043504">
    <property type="entry name" value="Peptidase_S1_PA_chymotrypsin"/>
</dbReference>
<dbReference type="SUPFAM" id="SSF50494">
    <property type="entry name" value="Trypsin-like serine proteases"/>
    <property type="match status" value="1"/>
</dbReference>
<evidence type="ECO:0000313" key="12">
    <source>
        <dbReference type="Proteomes" id="UP001458880"/>
    </source>
</evidence>
<evidence type="ECO:0000256" key="7">
    <source>
        <dbReference type="ARBA" id="ARBA00023157"/>
    </source>
</evidence>
<reference evidence="11 12" key="1">
    <citation type="journal article" date="2024" name="BMC Genomics">
        <title>De novo assembly and annotation of Popillia japonica's genome with initial clues to its potential as an invasive pest.</title>
        <authorList>
            <person name="Cucini C."/>
            <person name="Boschi S."/>
            <person name="Funari R."/>
            <person name="Cardaioli E."/>
            <person name="Iannotti N."/>
            <person name="Marturano G."/>
            <person name="Paoli F."/>
            <person name="Bruttini M."/>
            <person name="Carapelli A."/>
            <person name="Frati F."/>
            <person name="Nardi F."/>
        </authorList>
    </citation>
    <scope>NUCLEOTIDE SEQUENCE [LARGE SCALE GENOMIC DNA]</scope>
    <source>
        <strain evidence="11">DMR45628</strain>
    </source>
</reference>
<evidence type="ECO:0000256" key="1">
    <source>
        <dbReference type="ARBA" id="ARBA00004613"/>
    </source>
</evidence>
<dbReference type="CDD" id="cd00190">
    <property type="entry name" value="Tryp_SPc"/>
    <property type="match status" value="1"/>
</dbReference>
<feature type="signal peptide" evidence="9">
    <location>
        <begin position="1"/>
        <end position="19"/>
    </location>
</feature>
<evidence type="ECO:0000256" key="9">
    <source>
        <dbReference type="SAM" id="SignalP"/>
    </source>
</evidence>
<organism evidence="11 12">
    <name type="scientific">Popillia japonica</name>
    <name type="common">Japanese beetle</name>
    <dbReference type="NCBI Taxonomy" id="7064"/>
    <lineage>
        <taxon>Eukaryota</taxon>
        <taxon>Metazoa</taxon>
        <taxon>Ecdysozoa</taxon>
        <taxon>Arthropoda</taxon>
        <taxon>Hexapoda</taxon>
        <taxon>Insecta</taxon>
        <taxon>Pterygota</taxon>
        <taxon>Neoptera</taxon>
        <taxon>Endopterygota</taxon>
        <taxon>Coleoptera</taxon>
        <taxon>Polyphaga</taxon>
        <taxon>Scarabaeiformia</taxon>
        <taxon>Scarabaeidae</taxon>
        <taxon>Rutelinae</taxon>
        <taxon>Popillia</taxon>
    </lineage>
</organism>
<comment type="caution">
    <text evidence="11">The sequence shown here is derived from an EMBL/GenBank/DDBJ whole genome shotgun (WGS) entry which is preliminary data.</text>
</comment>
<dbReference type="InterPro" id="IPR018114">
    <property type="entry name" value="TRYPSIN_HIS"/>
</dbReference>
<dbReference type="AlphaFoldDB" id="A0AAW1IYX0"/>
<comment type="similarity">
    <text evidence="2">Belongs to the peptidase S1 family.</text>
</comment>
<gene>
    <name evidence="11" type="ORF">QE152_g32658</name>
</gene>
<keyword evidence="9" id="KW-0732">Signal</keyword>
<evidence type="ECO:0000256" key="6">
    <source>
        <dbReference type="ARBA" id="ARBA00022825"/>
    </source>
</evidence>
<dbReference type="PANTHER" id="PTHR24276">
    <property type="entry name" value="POLYSERASE-RELATED"/>
    <property type="match status" value="1"/>
</dbReference>
<sequence length="250" mass="27229">MCVVKTLSIILFVVVISNGLQDERIIGGSVADISKYPFVVSLTKNGQHFCGGAIIGREYVLTAAHCLLDTAPANITVFAGSKYRTLPRQTALVNSTIMHKSYNDSTTDCDIAILKLKTRLEFGRRVVPIALPAQNEEVYGNTSAEILGWGYISEMGPPSSKLRRITVPIIDRQQCRRLYSPSSITNNMICAGDLKGGKDSCGGDSGGPLVANGKLTGIVSWGIGCGRKYYPGVYTQVSKFRHWIKMYTNI</sequence>
<dbReference type="Pfam" id="PF00089">
    <property type="entry name" value="Trypsin"/>
    <property type="match status" value="1"/>
</dbReference>
<keyword evidence="3" id="KW-0964">Secreted</keyword>